<feature type="transmembrane region" description="Helical" evidence="1">
    <location>
        <begin position="87"/>
        <end position="107"/>
    </location>
</feature>
<dbReference type="GO" id="GO:0016989">
    <property type="term" value="F:sigma factor antagonist activity"/>
    <property type="evidence" value="ECO:0007669"/>
    <property type="project" value="TreeGrafter"/>
</dbReference>
<accession>A0AAW9SFH8</accession>
<evidence type="ECO:0000259" key="3">
    <source>
        <dbReference type="Pfam" id="PF16344"/>
    </source>
</evidence>
<feature type="domain" description="Protein FecR C-terminal" evidence="3">
    <location>
        <begin position="253"/>
        <end position="319"/>
    </location>
</feature>
<dbReference type="Gene3D" id="3.55.50.30">
    <property type="match status" value="1"/>
</dbReference>
<dbReference type="InterPro" id="IPR006860">
    <property type="entry name" value="FecR"/>
</dbReference>
<evidence type="ECO:0000259" key="2">
    <source>
        <dbReference type="Pfam" id="PF04773"/>
    </source>
</evidence>
<name>A0AAW9SFH8_9BACT</name>
<keyword evidence="1" id="KW-0472">Membrane</keyword>
<gene>
    <name evidence="4" type="ORF">AAG747_16225</name>
</gene>
<protein>
    <submittedName>
        <fullName evidence="4">FecR domain-containing protein</fullName>
    </submittedName>
</protein>
<dbReference type="EMBL" id="JBDKWZ010000009">
    <property type="protein sequence ID" value="MEN7549471.1"/>
    <property type="molecule type" value="Genomic_DNA"/>
</dbReference>
<dbReference type="Pfam" id="PF04773">
    <property type="entry name" value="FecR"/>
    <property type="match status" value="1"/>
</dbReference>
<feature type="domain" description="FecR protein" evidence="2">
    <location>
        <begin position="118"/>
        <end position="207"/>
    </location>
</feature>
<evidence type="ECO:0000256" key="1">
    <source>
        <dbReference type="SAM" id="Phobius"/>
    </source>
</evidence>
<dbReference type="PIRSF" id="PIRSF018266">
    <property type="entry name" value="FecR"/>
    <property type="match status" value="1"/>
</dbReference>
<proteinExistence type="predicted"/>
<comment type="caution">
    <text evidence="4">The sequence shown here is derived from an EMBL/GenBank/DDBJ whole genome shotgun (WGS) entry which is preliminary data.</text>
</comment>
<dbReference type="PANTHER" id="PTHR30273:SF2">
    <property type="entry name" value="PROTEIN FECR"/>
    <property type="match status" value="1"/>
</dbReference>
<keyword evidence="1" id="KW-0812">Transmembrane</keyword>
<dbReference type="Pfam" id="PF16344">
    <property type="entry name" value="FecR_C"/>
    <property type="match status" value="1"/>
</dbReference>
<organism evidence="4 5">
    <name type="scientific">Rapidithrix thailandica</name>
    <dbReference type="NCBI Taxonomy" id="413964"/>
    <lineage>
        <taxon>Bacteria</taxon>
        <taxon>Pseudomonadati</taxon>
        <taxon>Bacteroidota</taxon>
        <taxon>Cytophagia</taxon>
        <taxon>Cytophagales</taxon>
        <taxon>Flammeovirgaceae</taxon>
        <taxon>Rapidithrix</taxon>
    </lineage>
</organism>
<dbReference type="InterPro" id="IPR032508">
    <property type="entry name" value="FecR_C"/>
</dbReference>
<dbReference type="AlphaFoldDB" id="A0AAW9SFH8"/>
<dbReference type="Proteomes" id="UP001403385">
    <property type="component" value="Unassembled WGS sequence"/>
</dbReference>
<dbReference type="Gene3D" id="2.60.120.1440">
    <property type="match status" value="1"/>
</dbReference>
<evidence type="ECO:0000313" key="5">
    <source>
        <dbReference type="Proteomes" id="UP001403385"/>
    </source>
</evidence>
<keyword evidence="5" id="KW-1185">Reference proteome</keyword>
<reference evidence="4 5" key="1">
    <citation type="submission" date="2024-04" db="EMBL/GenBank/DDBJ databases">
        <title>Novel genus in family Flammeovirgaceae.</title>
        <authorList>
            <person name="Nguyen T.H."/>
            <person name="Vuong T.Q."/>
            <person name="Le H."/>
            <person name="Kim S.-G."/>
        </authorList>
    </citation>
    <scope>NUCLEOTIDE SEQUENCE [LARGE SCALE GENOMIC DNA]</scope>
    <source>
        <strain evidence="4 5">JCM 23209</strain>
    </source>
</reference>
<keyword evidence="1" id="KW-1133">Transmembrane helix</keyword>
<dbReference type="InterPro" id="IPR012373">
    <property type="entry name" value="Ferrdict_sens_TM"/>
</dbReference>
<sequence>MLQAYQAGSVTQEEQDTVNTWLAQAPENRLVYEGLVKTNKTKPELPGWTQSIDVDAHWQKLAVRIDASEKLKSRQVYLQKRTIRRRMAIAASLVLVGLAGLLTWYSLGEQTIQVTAGLQTKEVTLPDGSKLLLNKNTQLEYGEDFGKKHRSLTMNGQAYFEVAPNKKLPFKIHSEHALTTVVGTSFDLKDYAQSKEPVTLSVTHGLVSFSVPETTGKEWLVKKGEQIRLDTQKRQIAHSKSFNSETLLWSGHLYFDNTKMKEVLGALAAKYSKNIRLENKALEDCLFSGKFFEEELEEVLEVLSKTLSISWKYTNGEYILSGKCQ</sequence>
<dbReference type="PANTHER" id="PTHR30273">
    <property type="entry name" value="PERIPLASMIC SIGNAL SENSOR AND SIGMA FACTOR ACTIVATOR FECR-RELATED"/>
    <property type="match status" value="1"/>
</dbReference>
<dbReference type="RefSeq" id="WP_346822250.1">
    <property type="nucleotide sequence ID" value="NZ_JBDKWZ010000009.1"/>
</dbReference>
<evidence type="ECO:0000313" key="4">
    <source>
        <dbReference type="EMBL" id="MEN7549471.1"/>
    </source>
</evidence>